<dbReference type="RefSeq" id="XP_010777315.1">
    <property type="nucleotide sequence ID" value="XM_010779013.1"/>
</dbReference>
<dbReference type="OrthoDB" id="8929375at2759"/>
<keyword evidence="2" id="KW-1185">Reference proteome</keyword>
<evidence type="ECO:0000313" key="2">
    <source>
        <dbReference type="Proteomes" id="UP000504611"/>
    </source>
</evidence>
<gene>
    <name evidence="3" type="primary">LOC104952225</name>
</gene>
<dbReference type="Proteomes" id="UP000504611">
    <property type="component" value="Unplaced"/>
</dbReference>
<evidence type="ECO:0000313" key="3">
    <source>
        <dbReference type="RefSeq" id="XP_010777315.1"/>
    </source>
</evidence>
<reference evidence="3" key="1">
    <citation type="submission" date="2025-08" db="UniProtKB">
        <authorList>
            <consortium name="RefSeq"/>
        </authorList>
    </citation>
    <scope>IDENTIFICATION</scope>
    <source>
        <tissue evidence="3">Muscle</tissue>
    </source>
</reference>
<evidence type="ECO:0000256" key="1">
    <source>
        <dbReference type="SAM" id="MobiDB-lite"/>
    </source>
</evidence>
<proteinExistence type="predicted"/>
<dbReference type="KEGG" id="ncc:104952225"/>
<protein>
    <submittedName>
        <fullName evidence="3">Uncharacterized protein</fullName>
    </submittedName>
</protein>
<accession>A0A6I9NRB1</accession>
<feature type="compositionally biased region" description="Low complexity" evidence="1">
    <location>
        <begin position="164"/>
        <end position="179"/>
    </location>
</feature>
<dbReference type="PANTHER" id="PTHR38681:SF1">
    <property type="entry name" value="RETROVIRUS-RELATED POL POLYPROTEIN FROM TRANSPOSON 412-LIKE PROTEIN"/>
    <property type="match status" value="1"/>
</dbReference>
<name>A0A6I9NRB1_9TELE</name>
<feature type="region of interest" description="Disordered" evidence="1">
    <location>
        <begin position="137"/>
        <end position="180"/>
    </location>
</feature>
<dbReference type="PANTHER" id="PTHR38681">
    <property type="entry name" value="RETROVIRUS-RELATED POL POLYPROTEIN FROM TRANSPOSON 412-LIKE PROTEIN-RELATED"/>
    <property type="match status" value="1"/>
</dbReference>
<sequence>MKSQAGIGPRALSLTPLVYGQPLRVPGDFLPYASAPWSATAQRAFLQDAAKAFAPIPTAQHGTQVSRVPMGLHSAEHMFIRYDAHRDPKQPPYDGPFRVLEHGGKHLVVDLGGKAEHVSVDRVKAAHLDLDQPVVLARPPRRGRPPALTPVTELGPAVSGPTSPGGRPCRGRLPGSRSPESWWSACRSSPPHRLCVWMNNHDVSDSPPVSTPTLSVHLEKFHGGGGKTNAPRTNTQPVGLSLGEHTMTKKGPAVIASPCLMWSDDGSPLARR</sequence>
<organism evidence="2 3">
    <name type="scientific">Notothenia coriiceps</name>
    <name type="common">black rockcod</name>
    <dbReference type="NCBI Taxonomy" id="8208"/>
    <lineage>
        <taxon>Eukaryota</taxon>
        <taxon>Metazoa</taxon>
        <taxon>Chordata</taxon>
        <taxon>Craniata</taxon>
        <taxon>Vertebrata</taxon>
        <taxon>Euteleostomi</taxon>
        <taxon>Actinopterygii</taxon>
        <taxon>Neopterygii</taxon>
        <taxon>Teleostei</taxon>
        <taxon>Neoteleostei</taxon>
        <taxon>Acanthomorphata</taxon>
        <taxon>Eupercaria</taxon>
        <taxon>Perciformes</taxon>
        <taxon>Notothenioidei</taxon>
        <taxon>Nototheniidae</taxon>
        <taxon>Notothenia</taxon>
    </lineage>
</organism>
<dbReference type="GeneID" id="104952225"/>
<dbReference type="AlphaFoldDB" id="A0A6I9NRB1"/>